<organism evidence="2 3">
    <name type="scientific">Streptomyces xantholiticus</name>
    <dbReference type="NCBI Taxonomy" id="68285"/>
    <lineage>
        <taxon>Bacteria</taxon>
        <taxon>Bacillati</taxon>
        <taxon>Actinomycetota</taxon>
        <taxon>Actinomycetes</taxon>
        <taxon>Kitasatosporales</taxon>
        <taxon>Streptomycetaceae</taxon>
        <taxon>Streptomyces</taxon>
    </lineage>
</organism>
<dbReference type="RefSeq" id="WP_351976150.1">
    <property type="nucleotide sequence ID" value="NZ_JBEPBX010000009.1"/>
</dbReference>
<gene>
    <name evidence="2" type="ORF">ABT276_12995</name>
</gene>
<evidence type="ECO:0000256" key="1">
    <source>
        <dbReference type="SAM" id="MobiDB-lite"/>
    </source>
</evidence>
<sequence>MSSYAFPLTDGDELIPLRWGAHVTVADAEAPSAQGPPPWRAFESPLDDREEYAARR</sequence>
<dbReference type="EMBL" id="JBEPBX010000009">
    <property type="protein sequence ID" value="MER6614266.1"/>
    <property type="molecule type" value="Genomic_DNA"/>
</dbReference>
<evidence type="ECO:0000313" key="2">
    <source>
        <dbReference type="EMBL" id="MER6614266.1"/>
    </source>
</evidence>
<protein>
    <submittedName>
        <fullName evidence="2">Uncharacterized protein</fullName>
    </submittedName>
</protein>
<proteinExistence type="predicted"/>
<accession>A0ABV1UU71</accession>
<dbReference type="Proteomes" id="UP001445472">
    <property type="component" value="Unassembled WGS sequence"/>
</dbReference>
<comment type="caution">
    <text evidence="2">The sequence shown here is derived from an EMBL/GenBank/DDBJ whole genome shotgun (WGS) entry which is preliminary data.</text>
</comment>
<reference evidence="2 3" key="1">
    <citation type="submission" date="2024-06" db="EMBL/GenBank/DDBJ databases">
        <title>The Natural Products Discovery Center: Release of the First 8490 Sequenced Strains for Exploring Actinobacteria Biosynthetic Diversity.</title>
        <authorList>
            <person name="Kalkreuter E."/>
            <person name="Kautsar S.A."/>
            <person name="Yang D."/>
            <person name="Bader C.D."/>
            <person name="Teijaro C.N."/>
            <person name="Fluegel L."/>
            <person name="Davis C.M."/>
            <person name="Simpson J.R."/>
            <person name="Lauterbach L."/>
            <person name="Steele A.D."/>
            <person name="Gui C."/>
            <person name="Meng S."/>
            <person name="Li G."/>
            <person name="Viehrig K."/>
            <person name="Ye F."/>
            <person name="Su P."/>
            <person name="Kiefer A.F."/>
            <person name="Nichols A."/>
            <person name="Cepeda A.J."/>
            <person name="Yan W."/>
            <person name="Fan B."/>
            <person name="Jiang Y."/>
            <person name="Adhikari A."/>
            <person name="Zheng C.-J."/>
            <person name="Schuster L."/>
            <person name="Cowan T.M."/>
            <person name="Smanski M.J."/>
            <person name="Chevrette M.G."/>
            <person name="De Carvalho L.P.S."/>
            <person name="Shen B."/>
        </authorList>
    </citation>
    <scope>NUCLEOTIDE SEQUENCE [LARGE SCALE GENOMIC DNA]</scope>
    <source>
        <strain evidence="2 3">NPDC000837</strain>
    </source>
</reference>
<keyword evidence="3" id="KW-1185">Reference proteome</keyword>
<name>A0ABV1UU71_9ACTN</name>
<feature type="region of interest" description="Disordered" evidence="1">
    <location>
        <begin position="28"/>
        <end position="56"/>
    </location>
</feature>
<evidence type="ECO:0000313" key="3">
    <source>
        <dbReference type="Proteomes" id="UP001445472"/>
    </source>
</evidence>